<feature type="region of interest" description="Disordered" evidence="1">
    <location>
        <begin position="180"/>
        <end position="276"/>
    </location>
</feature>
<keyword evidence="2" id="KW-1133">Transmembrane helix</keyword>
<keyword evidence="2" id="KW-0812">Transmembrane</keyword>
<reference evidence="3 4" key="1">
    <citation type="journal article" name="Sci. Rep.">
        <title>Genome-scale phylogenetic analyses confirm Olpidium as the closest living zoosporic fungus to the non-flagellated, terrestrial fungi.</title>
        <authorList>
            <person name="Chang Y."/>
            <person name="Rochon D."/>
            <person name="Sekimoto S."/>
            <person name="Wang Y."/>
            <person name="Chovatia M."/>
            <person name="Sandor L."/>
            <person name="Salamov A."/>
            <person name="Grigoriev I.V."/>
            <person name="Stajich J.E."/>
            <person name="Spatafora J.W."/>
        </authorList>
    </citation>
    <scope>NUCLEOTIDE SEQUENCE [LARGE SCALE GENOMIC DNA]</scope>
    <source>
        <strain evidence="3">S191</strain>
    </source>
</reference>
<gene>
    <name evidence="3" type="ORF">BJ554DRAFT_1580</name>
</gene>
<comment type="caution">
    <text evidence="3">The sequence shown here is derived from an EMBL/GenBank/DDBJ whole genome shotgun (WGS) entry which is preliminary data.</text>
</comment>
<evidence type="ECO:0008006" key="5">
    <source>
        <dbReference type="Google" id="ProtNLM"/>
    </source>
</evidence>
<evidence type="ECO:0000313" key="3">
    <source>
        <dbReference type="EMBL" id="KAG5458235.1"/>
    </source>
</evidence>
<protein>
    <recommendedName>
        <fullName evidence="5">Transmembrane protein</fullName>
    </recommendedName>
</protein>
<feature type="compositionally biased region" description="Basic and acidic residues" evidence="1">
    <location>
        <begin position="127"/>
        <end position="148"/>
    </location>
</feature>
<feature type="compositionally biased region" description="Polar residues" evidence="1">
    <location>
        <begin position="156"/>
        <end position="167"/>
    </location>
</feature>
<name>A0A8H7ZS66_9FUNG</name>
<evidence type="ECO:0000256" key="2">
    <source>
        <dbReference type="SAM" id="Phobius"/>
    </source>
</evidence>
<keyword evidence="4" id="KW-1185">Reference proteome</keyword>
<feature type="non-terminal residue" evidence="3">
    <location>
        <position position="393"/>
    </location>
</feature>
<dbReference type="AlphaFoldDB" id="A0A8H7ZS66"/>
<evidence type="ECO:0000256" key="1">
    <source>
        <dbReference type="SAM" id="MobiDB-lite"/>
    </source>
</evidence>
<evidence type="ECO:0000313" key="4">
    <source>
        <dbReference type="Proteomes" id="UP000673691"/>
    </source>
</evidence>
<feature type="non-terminal residue" evidence="3">
    <location>
        <position position="1"/>
    </location>
</feature>
<accession>A0A8H7ZS66</accession>
<organism evidence="3 4">
    <name type="scientific">Olpidium bornovanus</name>
    <dbReference type="NCBI Taxonomy" id="278681"/>
    <lineage>
        <taxon>Eukaryota</taxon>
        <taxon>Fungi</taxon>
        <taxon>Fungi incertae sedis</taxon>
        <taxon>Olpidiomycota</taxon>
        <taxon>Olpidiomycotina</taxon>
        <taxon>Olpidiomycetes</taxon>
        <taxon>Olpidiales</taxon>
        <taxon>Olpidiaceae</taxon>
        <taxon>Olpidium</taxon>
    </lineage>
</organism>
<keyword evidence="2" id="KW-0472">Membrane</keyword>
<feature type="transmembrane region" description="Helical" evidence="2">
    <location>
        <begin position="339"/>
        <end position="361"/>
    </location>
</feature>
<sequence length="393" mass="40797">GGELLGSVASGAVCRSGRQVPARASTVLWRQTTAAGVDDADKVLWSTQAPVAADVRATHALRPYRNVVVVPTRARQAEAPCRGRGWSGPAQRENKDDQTGGLRSGRFRAQPATRPRWVTVAATQHSGEGKAEEEKYAAAEEEERDARRPPAPAEGGTSTVNCDATLNGSAAGTEGRANVRCSAATPAGQSGSATLGHPGVEDEENHRVPFSPAEPQGGLVPPDVPAEGADDTITVSVGASAAVPRAASRSAERPGRTSRVIPPTMGTEAEAEASTADVDGVRRAAEGVAGAGSSKVQGPVPRKFGLSGGRPAAVAAAVQVCGGMPDYHTQQAWREKVTLVMLIVFLCSVFAFVTFGSNIVLCTSLGGKFMAADVASYKPTTFPHRFVIHGRLY</sequence>
<feature type="compositionally biased region" description="Low complexity" evidence="1">
    <location>
        <begin position="236"/>
        <end position="249"/>
    </location>
</feature>
<dbReference type="OrthoDB" id="370884at2759"/>
<dbReference type="EMBL" id="JAEFCI010008792">
    <property type="protein sequence ID" value="KAG5458235.1"/>
    <property type="molecule type" value="Genomic_DNA"/>
</dbReference>
<feature type="region of interest" description="Disordered" evidence="1">
    <location>
        <begin position="80"/>
        <end position="167"/>
    </location>
</feature>
<proteinExistence type="predicted"/>
<dbReference type="Proteomes" id="UP000673691">
    <property type="component" value="Unassembled WGS sequence"/>
</dbReference>